<dbReference type="AlphaFoldDB" id="A0A3A1R401"/>
<sequence length="63" mass="7339">MYLLQAGFNGGDILFQLIMFILLLGIPAALLFLFLALMKKRKSRLDRIEKKLDSLLKEKESRR</sequence>
<protein>
    <recommendedName>
        <fullName evidence="4">DUF4083 domain-containing protein</fullName>
    </recommendedName>
</protein>
<keyword evidence="3" id="KW-1185">Reference proteome</keyword>
<evidence type="ECO:0008006" key="4">
    <source>
        <dbReference type="Google" id="ProtNLM"/>
    </source>
</evidence>
<evidence type="ECO:0000313" key="3">
    <source>
        <dbReference type="Proteomes" id="UP000265801"/>
    </source>
</evidence>
<feature type="transmembrane region" description="Helical" evidence="1">
    <location>
        <begin position="13"/>
        <end position="37"/>
    </location>
</feature>
<dbReference type="RefSeq" id="WP_119545707.1">
    <property type="nucleotide sequence ID" value="NZ_QXIR01000004.1"/>
</dbReference>
<name>A0A3A1R401_9BACI</name>
<dbReference type="Proteomes" id="UP000265801">
    <property type="component" value="Unassembled WGS sequence"/>
</dbReference>
<keyword evidence="1" id="KW-0472">Membrane</keyword>
<comment type="caution">
    <text evidence="2">The sequence shown here is derived from an EMBL/GenBank/DDBJ whole genome shotgun (WGS) entry which is preliminary data.</text>
</comment>
<proteinExistence type="predicted"/>
<organism evidence="2 3">
    <name type="scientific">Bacillus salacetis</name>
    <dbReference type="NCBI Taxonomy" id="2315464"/>
    <lineage>
        <taxon>Bacteria</taxon>
        <taxon>Bacillati</taxon>
        <taxon>Bacillota</taxon>
        <taxon>Bacilli</taxon>
        <taxon>Bacillales</taxon>
        <taxon>Bacillaceae</taxon>
        <taxon>Bacillus</taxon>
    </lineage>
</organism>
<reference evidence="2 3" key="1">
    <citation type="submission" date="2018-09" db="EMBL/GenBank/DDBJ databases">
        <title>Bacillus saliacetes sp. nov., isolated from Thai shrimp paste (Ka-pi).</title>
        <authorList>
            <person name="Daroonpunt R."/>
            <person name="Tanasupawat S."/>
            <person name="Yiamsombut S."/>
        </authorList>
    </citation>
    <scope>NUCLEOTIDE SEQUENCE [LARGE SCALE GENOMIC DNA]</scope>
    <source>
        <strain evidence="2 3">SKP7-4</strain>
    </source>
</reference>
<dbReference type="EMBL" id="QXIR01000004">
    <property type="protein sequence ID" value="RIW37289.1"/>
    <property type="molecule type" value="Genomic_DNA"/>
</dbReference>
<keyword evidence="1" id="KW-1133">Transmembrane helix</keyword>
<evidence type="ECO:0000256" key="1">
    <source>
        <dbReference type="SAM" id="Phobius"/>
    </source>
</evidence>
<evidence type="ECO:0000313" key="2">
    <source>
        <dbReference type="EMBL" id="RIW37289.1"/>
    </source>
</evidence>
<accession>A0A3A1R401</accession>
<gene>
    <name evidence="2" type="ORF">D3H55_04415</name>
</gene>
<keyword evidence="1" id="KW-0812">Transmembrane</keyword>